<dbReference type="Proteomes" id="UP000184052">
    <property type="component" value="Unassembled WGS sequence"/>
</dbReference>
<dbReference type="InterPro" id="IPR027417">
    <property type="entry name" value="P-loop_NTPase"/>
</dbReference>
<name>A0A1M6I8B1_9FIRM</name>
<evidence type="ECO:0000313" key="4">
    <source>
        <dbReference type="Proteomes" id="UP000184052"/>
    </source>
</evidence>
<dbReference type="EMBL" id="FQZL01000016">
    <property type="protein sequence ID" value="SHJ30593.1"/>
    <property type="molecule type" value="Genomic_DNA"/>
</dbReference>
<dbReference type="STRING" id="1121476.SAMN02745751_02224"/>
<dbReference type="InterPro" id="IPR025420">
    <property type="entry name" value="DUF4143"/>
</dbReference>
<accession>A0A1M6I8B1</accession>
<dbReference type="Pfam" id="PF13635">
    <property type="entry name" value="DUF4143"/>
    <property type="match status" value="1"/>
</dbReference>
<dbReference type="RefSeq" id="WP_073049657.1">
    <property type="nucleotide sequence ID" value="NZ_FQZL01000016.1"/>
</dbReference>
<dbReference type="OrthoDB" id="9801684at2"/>
<sequence>MITRAQYLNKLINWKDKPLIKVITGVRRCGKSSLLLLFKDYLKDIQVDDQHIIHMNFESMLFNEINDYRELYQKIAATIGTSSEKHYILLDEIQLIDRWEKCINGLMVDHNVDIYITGSNSYLLSSELSTLISGRYVEIKMLPLSFKEYLDFCHASLDDNRNSIENRFEEFMKYGGFPSLAVFGNQEEFAGDLLTGIYNTVVMKDIIQRNQVRDPTLLENLIRFLAANVGSIVSTRKISNYLTSSGRKVSSDTIDNYLRMIESSYIIYKASRYDLKGKLFLKTLEKYYIVDSGVRNMLAGPRNTDEGHVLENIIYLELIRRGYDVSIGKVGDLEVDFLAVKQSEKIYVQVSLTIHDESTREREIKPLKAIRDNYPKFIITMDKVIFDDLDGIKVVNAIDFLLEK</sequence>
<reference evidence="3 4" key="1">
    <citation type="submission" date="2016-11" db="EMBL/GenBank/DDBJ databases">
        <authorList>
            <person name="Jaros S."/>
            <person name="Januszkiewicz K."/>
            <person name="Wedrychowicz H."/>
        </authorList>
    </citation>
    <scope>NUCLEOTIDE SEQUENCE [LARGE SCALE GENOMIC DNA]</scope>
    <source>
        <strain evidence="3 4">DSM 17477</strain>
    </source>
</reference>
<keyword evidence="4" id="KW-1185">Reference proteome</keyword>
<dbReference type="AlphaFoldDB" id="A0A1M6I8B1"/>
<feature type="domain" description="AAA" evidence="1">
    <location>
        <begin position="20"/>
        <end position="150"/>
    </location>
</feature>
<organism evidence="3 4">
    <name type="scientific">Dethiosulfatibacter aminovorans DSM 17477</name>
    <dbReference type="NCBI Taxonomy" id="1121476"/>
    <lineage>
        <taxon>Bacteria</taxon>
        <taxon>Bacillati</taxon>
        <taxon>Bacillota</taxon>
        <taxon>Tissierellia</taxon>
        <taxon>Dethiosulfatibacter</taxon>
    </lineage>
</organism>
<evidence type="ECO:0000259" key="2">
    <source>
        <dbReference type="Pfam" id="PF13635"/>
    </source>
</evidence>
<dbReference type="InterPro" id="IPR041682">
    <property type="entry name" value="AAA_14"/>
</dbReference>
<evidence type="ECO:0008006" key="5">
    <source>
        <dbReference type="Google" id="ProtNLM"/>
    </source>
</evidence>
<dbReference type="PANTHER" id="PTHR33295">
    <property type="entry name" value="ATPASE"/>
    <property type="match status" value="1"/>
</dbReference>
<evidence type="ECO:0000259" key="1">
    <source>
        <dbReference type="Pfam" id="PF13173"/>
    </source>
</evidence>
<feature type="domain" description="DUF4143" evidence="2">
    <location>
        <begin position="204"/>
        <end position="350"/>
    </location>
</feature>
<dbReference type="Pfam" id="PF13173">
    <property type="entry name" value="AAA_14"/>
    <property type="match status" value="1"/>
</dbReference>
<protein>
    <recommendedName>
        <fullName evidence="5">AAA domain-containing protein</fullName>
    </recommendedName>
</protein>
<gene>
    <name evidence="3" type="ORF">SAMN02745751_02224</name>
</gene>
<evidence type="ECO:0000313" key="3">
    <source>
        <dbReference type="EMBL" id="SHJ30593.1"/>
    </source>
</evidence>
<proteinExistence type="predicted"/>
<dbReference type="SUPFAM" id="SSF52540">
    <property type="entry name" value="P-loop containing nucleoside triphosphate hydrolases"/>
    <property type="match status" value="1"/>
</dbReference>
<dbReference type="Gene3D" id="3.40.50.300">
    <property type="entry name" value="P-loop containing nucleotide triphosphate hydrolases"/>
    <property type="match status" value="1"/>
</dbReference>
<dbReference type="PANTHER" id="PTHR33295:SF20">
    <property type="entry name" value="ATPASE"/>
    <property type="match status" value="1"/>
</dbReference>